<evidence type="ECO:0000256" key="6">
    <source>
        <dbReference type="ARBA" id="ARBA00022833"/>
    </source>
</evidence>
<evidence type="ECO:0000256" key="2">
    <source>
        <dbReference type="ARBA" id="ARBA00022670"/>
    </source>
</evidence>
<accession>A0A1F2PC08</accession>
<keyword evidence="7 11" id="KW-1133">Transmembrane helix</keyword>
<evidence type="ECO:0000313" key="14">
    <source>
        <dbReference type="Proteomes" id="UP000186940"/>
    </source>
</evidence>
<evidence type="ECO:0000256" key="7">
    <source>
        <dbReference type="ARBA" id="ARBA00022989"/>
    </source>
</evidence>
<keyword evidence="2 10" id="KW-0645">Protease</keyword>
<keyword evidence="14" id="KW-1185">Reference proteome</keyword>
<keyword evidence="6 10" id="KW-0862">Zinc</keyword>
<keyword evidence="1" id="KW-1003">Cell membrane</keyword>
<dbReference type="AlphaFoldDB" id="A0A1F2PC08"/>
<keyword evidence="8 10" id="KW-0482">Metalloprotease</keyword>
<keyword evidence="9 11" id="KW-0472">Membrane</keyword>
<keyword evidence="3 11" id="KW-0812">Transmembrane</keyword>
<proteinExistence type="inferred from homology"/>
<feature type="transmembrane region" description="Helical" evidence="11">
    <location>
        <begin position="12"/>
        <end position="30"/>
    </location>
</feature>
<dbReference type="STRING" id="1838285.SCAL_000871"/>
<feature type="transmembrane region" description="Helical" evidence="11">
    <location>
        <begin position="189"/>
        <end position="210"/>
    </location>
</feature>
<comment type="similarity">
    <text evidence="10">Belongs to the peptidase M48 family.</text>
</comment>
<evidence type="ECO:0000256" key="3">
    <source>
        <dbReference type="ARBA" id="ARBA00022692"/>
    </source>
</evidence>
<dbReference type="Gene3D" id="3.30.2010.10">
    <property type="entry name" value="Metalloproteases ('zincins'), catalytic domain"/>
    <property type="match status" value="1"/>
</dbReference>
<feature type="transmembrane region" description="Helical" evidence="11">
    <location>
        <begin position="310"/>
        <end position="330"/>
    </location>
</feature>
<dbReference type="EMBL" id="LYOS01000002">
    <property type="protein sequence ID" value="OFV68231.1"/>
    <property type="molecule type" value="Genomic_DNA"/>
</dbReference>
<dbReference type="PANTHER" id="PTHR43221:SF2">
    <property type="entry name" value="PROTEASE HTPX HOMOLOG"/>
    <property type="match status" value="1"/>
</dbReference>
<protein>
    <submittedName>
        <fullName evidence="13">Protease HtpX</fullName>
    </submittedName>
</protein>
<organism evidence="13 14">
    <name type="scientific">Candidatus Syntropharchaeum caldarium</name>
    <dbReference type="NCBI Taxonomy" id="1838285"/>
    <lineage>
        <taxon>Archaea</taxon>
        <taxon>Methanobacteriati</taxon>
        <taxon>Methanobacteriota</taxon>
        <taxon>Stenosarchaea group</taxon>
        <taxon>Methanomicrobia</taxon>
        <taxon>Methanosarcinales</taxon>
        <taxon>ANME-2 cluster</taxon>
        <taxon>Candidatus Syntropharchaeum</taxon>
    </lineage>
</organism>
<evidence type="ECO:0000256" key="8">
    <source>
        <dbReference type="ARBA" id="ARBA00023049"/>
    </source>
</evidence>
<evidence type="ECO:0000256" key="1">
    <source>
        <dbReference type="ARBA" id="ARBA00022475"/>
    </source>
</evidence>
<dbReference type="GO" id="GO:0006508">
    <property type="term" value="P:proteolysis"/>
    <property type="evidence" value="ECO:0007669"/>
    <property type="project" value="UniProtKB-KW"/>
</dbReference>
<dbReference type="GO" id="GO:0004222">
    <property type="term" value="F:metalloendopeptidase activity"/>
    <property type="evidence" value="ECO:0007669"/>
    <property type="project" value="InterPro"/>
</dbReference>
<evidence type="ECO:0000256" key="9">
    <source>
        <dbReference type="ARBA" id="ARBA00023136"/>
    </source>
</evidence>
<dbReference type="GO" id="GO:0046872">
    <property type="term" value="F:metal ion binding"/>
    <property type="evidence" value="ECO:0007669"/>
    <property type="project" value="UniProtKB-KW"/>
</dbReference>
<feature type="domain" description="Peptidase M48" evidence="12">
    <location>
        <begin position="79"/>
        <end position="215"/>
    </location>
</feature>
<dbReference type="InterPro" id="IPR001915">
    <property type="entry name" value="Peptidase_M48"/>
</dbReference>
<feature type="transmembrane region" description="Helical" evidence="11">
    <location>
        <begin position="36"/>
        <end position="58"/>
    </location>
</feature>
<feature type="transmembrane region" description="Helical" evidence="11">
    <location>
        <begin position="156"/>
        <end position="177"/>
    </location>
</feature>
<dbReference type="Proteomes" id="UP000186940">
    <property type="component" value="Unassembled WGS sequence"/>
</dbReference>
<evidence type="ECO:0000313" key="13">
    <source>
        <dbReference type="EMBL" id="OFV68231.1"/>
    </source>
</evidence>
<evidence type="ECO:0000259" key="12">
    <source>
        <dbReference type="Pfam" id="PF01435"/>
    </source>
</evidence>
<reference evidence="13" key="1">
    <citation type="submission" date="2016-05" db="EMBL/GenBank/DDBJ databases">
        <title>Microbial consortia oxidize butane by reversing methanogenesis.</title>
        <authorList>
            <person name="Laso-Perez R."/>
            <person name="Richter M."/>
            <person name="Wegener G."/>
            <person name="Musat F."/>
        </authorList>
    </citation>
    <scope>NUCLEOTIDE SEQUENCE [LARGE SCALE GENOMIC DNA]</scope>
    <source>
        <strain evidence="13">BOX2</strain>
    </source>
</reference>
<dbReference type="PANTHER" id="PTHR43221">
    <property type="entry name" value="PROTEASE HTPX"/>
    <property type="match status" value="1"/>
</dbReference>
<evidence type="ECO:0000256" key="4">
    <source>
        <dbReference type="ARBA" id="ARBA00022723"/>
    </source>
</evidence>
<feature type="transmembrane region" description="Helical" evidence="11">
    <location>
        <begin position="283"/>
        <end position="304"/>
    </location>
</feature>
<name>A0A1F2PC08_9EURY</name>
<sequence length="342" mass="38538">MVKLAMKNAKKLLLLWIVLAIPIVGLGGAIGWITGFFLHALIVMLVFVLLLATLFYLYSDRILLRWYHAEKVVDATSPLYEIVHKLAKEVEIPVPDVYIVDTAMPNAFVVGRNFQHASLVVTTGLMELLESDEMEAVLADMIVHIKEGDLLTETEIGALAGILTALPIIAFWCSIFTGFGQEDDPAPNLIKFFVTSLFAPIAATIVQFGIAGSRQKYSGNAPEKKIKEKLTSEEFYVNPSHAHLLIVSPPYQDNQVILDLNLPTYHSLFQRVKREKFNLRRHLFFSSLSYLFVLFMIIVIYTFSRKDFDFLHSAAISAVYLSAVLIFYAIMLKIFRTNARTA</sequence>
<gene>
    <name evidence="13" type="ORF">SCAL_000871</name>
</gene>
<dbReference type="InterPro" id="IPR050083">
    <property type="entry name" value="HtpX_protease"/>
</dbReference>
<keyword evidence="4" id="KW-0479">Metal-binding</keyword>
<comment type="caution">
    <text evidence="13">The sequence shown here is derived from an EMBL/GenBank/DDBJ whole genome shotgun (WGS) entry which is preliminary data.</text>
</comment>
<evidence type="ECO:0000256" key="11">
    <source>
        <dbReference type="SAM" id="Phobius"/>
    </source>
</evidence>
<comment type="cofactor">
    <cofactor evidence="10">
        <name>Zn(2+)</name>
        <dbReference type="ChEBI" id="CHEBI:29105"/>
    </cofactor>
    <text evidence="10">Binds 1 zinc ion per subunit.</text>
</comment>
<evidence type="ECO:0000256" key="10">
    <source>
        <dbReference type="RuleBase" id="RU003983"/>
    </source>
</evidence>
<evidence type="ECO:0000256" key="5">
    <source>
        <dbReference type="ARBA" id="ARBA00022801"/>
    </source>
</evidence>
<dbReference type="Pfam" id="PF01435">
    <property type="entry name" value="Peptidase_M48"/>
    <property type="match status" value="1"/>
</dbReference>
<keyword evidence="5 10" id="KW-0378">Hydrolase</keyword>